<dbReference type="AlphaFoldDB" id="E5ADY5"/>
<dbReference type="Proteomes" id="UP000002668">
    <property type="component" value="Genome"/>
</dbReference>
<dbReference type="Pfam" id="PF25545">
    <property type="entry name" value="DUF7924"/>
    <property type="match status" value="1"/>
</dbReference>
<evidence type="ECO:0000313" key="3">
    <source>
        <dbReference type="Proteomes" id="UP000002668"/>
    </source>
</evidence>
<evidence type="ECO:0000259" key="1">
    <source>
        <dbReference type="Pfam" id="PF25545"/>
    </source>
</evidence>
<dbReference type="OrthoDB" id="5132737at2759"/>
<dbReference type="InParanoid" id="E5ADY5"/>
<evidence type="ECO:0000313" key="2">
    <source>
        <dbReference type="EMBL" id="CBY01424.1"/>
    </source>
</evidence>
<accession>E5ADY5</accession>
<dbReference type="VEuPathDB" id="FungiDB:LEMA_P002110.1"/>
<proteinExistence type="predicted"/>
<protein>
    <submittedName>
        <fullName evidence="2">Predicted protein</fullName>
    </submittedName>
</protein>
<dbReference type="PANTHER" id="PTHR42470:SF2">
    <property type="match status" value="1"/>
</dbReference>
<sequence>MYFPFLTSKVQCGESVLDIANRQNAHSQTIALRGSLALFQLVGRQHELNQEVNSFSISHSDACVKIWGYYAVIHGQDFSFYRHPIAKFDISRTEDIYDLWVPGHFLRICYVIDMPTADDLVNQTA</sequence>
<dbReference type="PANTHER" id="PTHR42470">
    <property type="entry name" value="VAST DOMAIN-CONTAINING PROTEIN"/>
    <property type="match status" value="1"/>
</dbReference>
<reference evidence="3" key="1">
    <citation type="journal article" date="2011" name="Nat. Commun.">
        <title>Effector diversification within compartments of the Leptosphaeria maculans genome affected by Repeat-Induced Point mutations.</title>
        <authorList>
            <person name="Rouxel T."/>
            <person name="Grandaubert J."/>
            <person name="Hane J.K."/>
            <person name="Hoede C."/>
            <person name="van de Wouw A.P."/>
            <person name="Couloux A."/>
            <person name="Dominguez V."/>
            <person name="Anthouard V."/>
            <person name="Bally P."/>
            <person name="Bourras S."/>
            <person name="Cozijnsen A.J."/>
            <person name="Ciuffetti L.M."/>
            <person name="Degrave A."/>
            <person name="Dilmaghani A."/>
            <person name="Duret L."/>
            <person name="Fudal I."/>
            <person name="Goodwin S.B."/>
            <person name="Gout L."/>
            <person name="Glaser N."/>
            <person name="Linglin J."/>
            <person name="Kema G.H.J."/>
            <person name="Lapalu N."/>
            <person name="Lawrence C.B."/>
            <person name="May K."/>
            <person name="Meyer M."/>
            <person name="Ollivier B."/>
            <person name="Poulain J."/>
            <person name="Schoch C.L."/>
            <person name="Simon A."/>
            <person name="Spatafora J.W."/>
            <person name="Stachowiak A."/>
            <person name="Turgeon B.G."/>
            <person name="Tyler B.M."/>
            <person name="Vincent D."/>
            <person name="Weissenbach J."/>
            <person name="Amselem J."/>
            <person name="Quesneville H."/>
            <person name="Oliver R.P."/>
            <person name="Wincker P."/>
            <person name="Balesdent M.-H."/>
            <person name="Howlett B.J."/>
        </authorList>
    </citation>
    <scope>NUCLEOTIDE SEQUENCE [LARGE SCALE GENOMIC DNA]</scope>
    <source>
        <strain evidence="3">JN3 / isolate v23.1.3 / race Av1-4-5-6-7-8</strain>
    </source>
</reference>
<organism evidence="2 3">
    <name type="scientific">Leptosphaeria maculans (strain JN3 / isolate v23.1.3 / race Av1-4-5-6-7-8)</name>
    <name type="common">Blackleg fungus</name>
    <name type="synonym">Phoma lingam</name>
    <dbReference type="NCBI Taxonomy" id="985895"/>
    <lineage>
        <taxon>Eukaryota</taxon>
        <taxon>Fungi</taxon>
        <taxon>Dikarya</taxon>
        <taxon>Ascomycota</taxon>
        <taxon>Pezizomycotina</taxon>
        <taxon>Dothideomycetes</taxon>
        <taxon>Pleosporomycetidae</taxon>
        <taxon>Pleosporales</taxon>
        <taxon>Pleosporineae</taxon>
        <taxon>Leptosphaeriaceae</taxon>
        <taxon>Plenodomus</taxon>
        <taxon>Plenodomus lingam/Leptosphaeria maculans species complex</taxon>
    </lineage>
</organism>
<dbReference type="OMA" id="ISHSDAC"/>
<gene>
    <name evidence="2" type="ORF">LEMA_P002110.1</name>
</gene>
<keyword evidence="3" id="KW-1185">Reference proteome</keyword>
<dbReference type="EMBL" id="FP929139">
    <property type="protein sequence ID" value="CBY01424.1"/>
    <property type="molecule type" value="Genomic_DNA"/>
</dbReference>
<feature type="domain" description="DUF7924" evidence="1">
    <location>
        <begin position="1"/>
        <end position="112"/>
    </location>
</feature>
<dbReference type="InterPro" id="IPR057684">
    <property type="entry name" value="DUF7924"/>
</dbReference>
<name>E5ADY5_LEPMJ</name>
<dbReference type="HOGENOM" id="CLU_025457_1_1_1"/>